<evidence type="ECO:0000256" key="9">
    <source>
        <dbReference type="ARBA" id="ARBA00023303"/>
    </source>
</evidence>
<dbReference type="InterPro" id="IPR013555">
    <property type="entry name" value="TRP_dom"/>
</dbReference>
<keyword evidence="8 11" id="KW-0472">Membrane</keyword>
<feature type="domain" description="Transient receptor ion channel" evidence="12">
    <location>
        <begin position="105"/>
        <end position="170"/>
    </location>
</feature>
<dbReference type="GO" id="GO:0051480">
    <property type="term" value="P:regulation of cytosolic calcium ion concentration"/>
    <property type="evidence" value="ECO:0007669"/>
    <property type="project" value="TreeGrafter"/>
</dbReference>
<dbReference type="InterPro" id="IPR036770">
    <property type="entry name" value="Ankyrin_rpt-contain_sf"/>
</dbReference>
<feature type="repeat" description="ANK" evidence="10">
    <location>
        <begin position="79"/>
        <end position="105"/>
    </location>
</feature>
<evidence type="ECO:0000256" key="5">
    <source>
        <dbReference type="ARBA" id="ARBA00022989"/>
    </source>
</evidence>
<feature type="transmembrane region" description="Helical" evidence="11">
    <location>
        <begin position="375"/>
        <end position="395"/>
    </location>
</feature>
<evidence type="ECO:0000256" key="8">
    <source>
        <dbReference type="ARBA" id="ARBA00023136"/>
    </source>
</evidence>
<dbReference type="PANTHER" id="PTHR10117">
    <property type="entry name" value="TRANSIENT RECEPTOR POTENTIAL CHANNEL"/>
    <property type="match status" value="1"/>
</dbReference>
<keyword evidence="9" id="KW-0407">Ion channel</keyword>
<accession>D1LXG9</accession>
<dbReference type="EMBL" id="GU076146">
    <property type="protein sequence ID" value="ACY92675.1"/>
    <property type="molecule type" value="mRNA"/>
</dbReference>
<comment type="subcellular location">
    <subcellularLocation>
        <location evidence="1">Membrane</location>
        <topology evidence="1">Multi-pass membrane protein</topology>
    </subcellularLocation>
</comment>
<feature type="non-terminal residue" evidence="13">
    <location>
        <position position="1"/>
    </location>
</feature>
<dbReference type="Gene3D" id="1.25.40.20">
    <property type="entry name" value="Ankyrin repeat-containing domain"/>
    <property type="match status" value="1"/>
</dbReference>
<dbReference type="GO" id="GO:0005886">
    <property type="term" value="C:plasma membrane"/>
    <property type="evidence" value="ECO:0007669"/>
    <property type="project" value="TreeGrafter"/>
</dbReference>
<dbReference type="PRINTS" id="PR01097">
    <property type="entry name" value="TRNSRECEPTRP"/>
</dbReference>
<sequence>PIAAVIDVATIDGGMSDSTVFQLSVDEKKYIIESQTNPLLREQEGKFLGSVESGDLEQVKNILQHENVNVNCVGRRSNQSISALQLAAEKDDFHMVKLLLECGAERLQKPLSPNANEDVIDDEIRLAMYRALSSPSYIGLTYDDPVMAIFTLSEDIKNLTQHREIQDTSKLAYLDVLQRTQKFAVELLDHCNNSGEVLTLLNGRQCKGGKYVHNELPPLKILRSAMTTVQKEFVAHHKCQKVVKREWLRDEPHWHTRNGIGWNLLYALYCFLVHLCLTFIGPILFQFVAMSGDVIRFLIIFAFVVGSFSLGFYNLYHGSTYINVFSRIDRAITALLTTIFGSDSADELEITIAFNDSSGNTQDATAVYRTAGHTLYASFGIISIIVLVNICIAMMSDTYSRLKGNIDMEWKFQRTRIWLDHFDLPALCPPFNIFAPIVLCIERIHRKFCRKNVSGNSQEIEFTNNAELGLPADEFDLSYETLVRVLVSRYMIARSVIKLEDLVTTTENESVIH</sequence>
<feature type="transmembrane region" description="Helical" evidence="11">
    <location>
        <begin position="264"/>
        <end position="285"/>
    </location>
</feature>
<keyword evidence="7" id="KW-0406">Ion transport</keyword>
<dbReference type="GO" id="GO:0034703">
    <property type="term" value="C:cation channel complex"/>
    <property type="evidence" value="ECO:0007669"/>
    <property type="project" value="TreeGrafter"/>
</dbReference>
<dbReference type="Pfam" id="PF08344">
    <property type="entry name" value="TRP_2"/>
    <property type="match status" value="1"/>
</dbReference>
<evidence type="ECO:0000256" key="6">
    <source>
        <dbReference type="ARBA" id="ARBA00023043"/>
    </source>
</evidence>
<dbReference type="AlphaFoldDB" id="D1LXG9"/>
<dbReference type="Pfam" id="PF00520">
    <property type="entry name" value="Ion_trans"/>
    <property type="match status" value="1"/>
</dbReference>
<dbReference type="GO" id="GO:0015279">
    <property type="term" value="F:store-operated calcium channel activity"/>
    <property type="evidence" value="ECO:0007669"/>
    <property type="project" value="TreeGrafter"/>
</dbReference>
<dbReference type="GO" id="GO:0070679">
    <property type="term" value="F:inositol 1,4,5 trisphosphate binding"/>
    <property type="evidence" value="ECO:0007669"/>
    <property type="project" value="TreeGrafter"/>
</dbReference>
<feature type="transmembrane region" description="Helical" evidence="11">
    <location>
        <begin position="297"/>
        <end position="316"/>
    </location>
</feature>
<dbReference type="SMART" id="SM01420">
    <property type="entry name" value="TRP_2"/>
    <property type="match status" value="1"/>
</dbReference>
<evidence type="ECO:0000259" key="12">
    <source>
        <dbReference type="SMART" id="SM01420"/>
    </source>
</evidence>
<name>D1LXG9_SACKO</name>
<dbReference type="InterPro" id="IPR005821">
    <property type="entry name" value="Ion_trans_dom"/>
</dbReference>
<keyword evidence="6 10" id="KW-0040">ANK repeat</keyword>
<keyword evidence="2" id="KW-0813">Transport</keyword>
<organism evidence="13">
    <name type="scientific">Saccoglossus kowalevskii</name>
    <name type="common">Acorn worm</name>
    <dbReference type="NCBI Taxonomy" id="10224"/>
    <lineage>
        <taxon>Eukaryota</taxon>
        <taxon>Metazoa</taxon>
        <taxon>Hemichordata</taxon>
        <taxon>Enteropneusta</taxon>
        <taxon>Harrimaniidae</taxon>
        <taxon>Saccoglossus</taxon>
    </lineage>
</organism>
<reference evidence="13" key="1">
    <citation type="submission" date="2009-10" db="EMBL/GenBank/DDBJ databases">
        <authorList>
            <person name="Freeman R.M.Jr."/>
            <person name="Wu M.M."/>
            <person name="Gerhart J.J."/>
        </authorList>
    </citation>
    <scope>NUCLEOTIDE SEQUENCE</scope>
</reference>
<evidence type="ECO:0000256" key="11">
    <source>
        <dbReference type="SAM" id="Phobius"/>
    </source>
</evidence>
<keyword evidence="5 11" id="KW-1133">Transmembrane helix</keyword>
<evidence type="ECO:0000256" key="7">
    <source>
        <dbReference type="ARBA" id="ARBA00023065"/>
    </source>
</evidence>
<evidence type="ECO:0000256" key="2">
    <source>
        <dbReference type="ARBA" id="ARBA00022448"/>
    </source>
</evidence>
<protein>
    <submittedName>
        <fullName evidence="13">TRPC171</fullName>
    </submittedName>
</protein>
<evidence type="ECO:0000256" key="4">
    <source>
        <dbReference type="ARBA" id="ARBA00022737"/>
    </source>
</evidence>
<keyword evidence="4" id="KW-0677">Repeat</keyword>
<dbReference type="PROSITE" id="PS50297">
    <property type="entry name" value="ANK_REP_REGION"/>
    <property type="match status" value="1"/>
</dbReference>
<evidence type="ECO:0000256" key="1">
    <source>
        <dbReference type="ARBA" id="ARBA00004141"/>
    </source>
</evidence>
<dbReference type="PROSITE" id="PS50088">
    <property type="entry name" value="ANK_REPEAT"/>
    <property type="match status" value="1"/>
</dbReference>
<proteinExistence type="evidence at transcript level"/>
<dbReference type="PANTHER" id="PTHR10117:SF54">
    <property type="entry name" value="TRANSIENT RECEPTOR POTENTIAL-GAMMA PROTEIN"/>
    <property type="match status" value="1"/>
</dbReference>
<evidence type="ECO:0000256" key="10">
    <source>
        <dbReference type="PROSITE-ProRule" id="PRU00023"/>
    </source>
</evidence>
<evidence type="ECO:0000313" key="13">
    <source>
        <dbReference type="EMBL" id="ACY92675.1"/>
    </source>
</evidence>
<dbReference type="SUPFAM" id="SSF140860">
    <property type="entry name" value="Pseudo ankyrin repeat-like"/>
    <property type="match status" value="1"/>
</dbReference>
<dbReference type="InterPro" id="IPR002153">
    <property type="entry name" value="TRPC_channel"/>
</dbReference>
<evidence type="ECO:0000256" key="3">
    <source>
        <dbReference type="ARBA" id="ARBA00022692"/>
    </source>
</evidence>
<dbReference type="InterPro" id="IPR002110">
    <property type="entry name" value="Ankyrin_rpt"/>
</dbReference>
<keyword evidence="3 11" id="KW-0812">Transmembrane</keyword>